<dbReference type="AlphaFoldDB" id="A0AAU8LRD4"/>
<organism evidence="2">
    <name type="scientific">Candidatus Electrothrix aestuarii</name>
    <dbReference type="NCBI Taxonomy" id="3062594"/>
    <lineage>
        <taxon>Bacteria</taxon>
        <taxon>Pseudomonadati</taxon>
        <taxon>Thermodesulfobacteriota</taxon>
        <taxon>Desulfobulbia</taxon>
        <taxon>Desulfobulbales</taxon>
        <taxon>Desulfobulbaceae</taxon>
        <taxon>Candidatus Electrothrix</taxon>
    </lineage>
</organism>
<evidence type="ECO:0000313" key="2">
    <source>
        <dbReference type="EMBL" id="XCN71852.1"/>
    </source>
</evidence>
<reference evidence="2" key="2">
    <citation type="submission" date="2024-06" db="EMBL/GenBank/DDBJ databases">
        <authorList>
            <person name="Plum-Jensen L.E."/>
            <person name="Schramm A."/>
            <person name="Marshall I.P.G."/>
        </authorList>
    </citation>
    <scope>NUCLEOTIDE SEQUENCE</scope>
    <source>
        <strain evidence="2">Rat1</strain>
    </source>
</reference>
<name>A0AAU8LRD4_9BACT</name>
<evidence type="ECO:0000256" key="1">
    <source>
        <dbReference type="SAM" id="MobiDB-lite"/>
    </source>
</evidence>
<accession>A0AAU8LRD4</accession>
<feature type="region of interest" description="Disordered" evidence="1">
    <location>
        <begin position="1"/>
        <end position="31"/>
    </location>
</feature>
<feature type="compositionally biased region" description="Polar residues" evidence="1">
    <location>
        <begin position="17"/>
        <end position="31"/>
    </location>
</feature>
<protein>
    <submittedName>
        <fullName evidence="2">Uncharacterized protein</fullName>
    </submittedName>
</protein>
<proteinExistence type="predicted"/>
<reference evidence="2" key="1">
    <citation type="journal article" date="2024" name="Syst. Appl. Microbiol.">
        <title>First single-strain enrichments of Electrothrix cable bacteria, description of E. aestuarii sp. nov. and E. rattekaaiensis sp. nov., and proposal of a cable bacteria taxonomy following the rules of the SeqCode.</title>
        <authorList>
            <person name="Plum-Jensen L.E."/>
            <person name="Schramm A."/>
            <person name="Marshall I.P.G."/>
        </authorList>
    </citation>
    <scope>NUCLEOTIDE SEQUENCE</scope>
    <source>
        <strain evidence="2">Rat1</strain>
    </source>
</reference>
<sequence length="100" mass="11812">MKRPLLRSGMRRANRLRISNQGNSNRKWPDVNWNQSKVNWNRVKVNLNQGNSNWNQGKVNWNWIKVNLNQADSNWNYVDSSVHQADSGEFRIGEKLYNSI</sequence>
<dbReference type="EMBL" id="CP159373">
    <property type="protein sequence ID" value="XCN71852.1"/>
    <property type="molecule type" value="Genomic_DNA"/>
</dbReference>
<dbReference type="KEGG" id="eaj:Q3M24_16275"/>
<gene>
    <name evidence="2" type="ORF">Q3M24_16275</name>
</gene>
<feature type="compositionally biased region" description="Basic residues" evidence="1">
    <location>
        <begin position="1"/>
        <end position="15"/>
    </location>
</feature>